<evidence type="ECO:0000256" key="1">
    <source>
        <dbReference type="SAM" id="Coils"/>
    </source>
</evidence>
<organism evidence="2 3">
    <name type="scientific">Adlercreutzia equolifaciens subsp. celatus DSM 18785</name>
    <dbReference type="NCBI Taxonomy" id="1121021"/>
    <lineage>
        <taxon>Bacteria</taxon>
        <taxon>Bacillati</taxon>
        <taxon>Actinomycetota</taxon>
        <taxon>Coriobacteriia</taxon>
        <taxon>Eggerthellales</taxon>
        <taxon>Eggerthellaceae</taxon>
        <taxon>Adlercreutzia</taxon>
    </lineage>
</organism>
<gene>
    <name evidence="2" type="ORF">DMP10_01650</name>
</gene>
<comment type="caution">
    <text evidence="2">The sequence shown here is derived from an EMBL/GenBank/DDBJ whole genome shotgun (WGS) entry which is preliminary data.</text>
</comment>
<feature type="coiled-coil region" evidence="1">
    <location>
        <begin position="213"/>
        <end position="255"/>
    </location>
</feature>
<dbReference type="Pfam" id="PF06897">
    <property type="entry name" value="DUF1269"/>
    <property type="match status" value="1"/>
</dbReference>
<dbReference type="Proteomes" id="UP000278327">
    <property type="component" value="Unassembled WGS sequence"/>
</dbReference>
<dbReference type="InterPro" id="IPR009200">
    <property type="entry name" value="DUF1269_membrane"/>
</dbReference>
<dbReference type="AlphaFoldDB" id="A0A3N0AXQ1"/>
<dbReference type="EMBL" id="QICA01000002">
    <property type="protein sequence ID" value="RNL39661.1"/>
    <property type="molecule type" value="Genomic_DNA"/>
</dbReference>
<keyword evidence="3" id="KW-1185">Reference proteome</keyword>
<proteinExistence type="predicted"/>
<evidence type="ECO:0000313" key="3">
    <source>
        <dbReference type="Proteomes" id="UP000278327"/>
    </source>
</evidence>
<name>A0A3N0AXQ1_9ACTN</name>
<protein>
    <recommendedName>
        <fullName evidence="4">DUF1269 domain-containing protein</fullName>
    </recommendedName>
</protein>
<accession>A0A3N0AXQ1</accession>
<evidence type="ECO:0000313" key="2">
    <source>
        <dbReference type="EMBL" id="RNL39661.1"/>
    </source>
</evidence>
<sequence length="256" mass="28063">MRAEPLARPRNALVTDEGSDSFDLLAPLYSKMRGALRRRRIARRPCRPCDARSPTAHSQRDKGALMDNVVLVTFEDEGKAYEEFNRLKDNEATADFTILEMAVVKNVDGAITVPDGYQDGYDETDNTAFGGVIGAVVGLLGGPVGVLLGAGIGLVAGMAMDDKDIDDDDSLMEYCASELTPGATALVMLAKEDSEDALDAQFDETCIIYRWDADEVNAEVERGEALRDSLAAETRKQLREARKEARKARREARKDK</sequence>
<keyword evidence="1" id="KW-0175">Coiled coil</keyword>
<reference evidence="2 3" key="1">
    <citation type="journal article" date="2019" name="Microbiol. Resour. Announc.">
        <title>Draft Genome Sequences of Type Strains of Gordonibacter faecihominis, Paraeggerthella hongkongensis, Parvibacter caecicola,Slackia equolifaciens, Slackia faecicanis, and Slackia isoflavoniconvertens.</title>
        <authorList>
            <person name="Danylec N."/>
            <person name="Stoll D.A."/>
            <person name="Dotsch A."/>
            <person name="Huch M."/>
        </authorList>
    </citation>
    <scope>NUCLEOTIDE SEQUENCE [LARGE SCALE GENOMIC DNA]</scope>
    <source>
        <strain evidence="2 3">DSM 18785</strain>
    </source>
</reference>
<evidence type="ECO:0008006" key="4">
    <source>
        <dbReference type="Google" id="ProtNLM"/>
    </source>
</evidence>